<evidence type="ECO:0000313" key="4">
    <source>
        <dbReference type="Proteomes" id="UP000671914"/>
    </source>
</evidence>
<sequence>MRAPAGTVFLSAELAQRIVDTLDPALEANLNLMDAGGTIVASRDASRIGTRHPAAREAAASGEAVLVRPGRERTGERAGANLPLVHRGQVIGVVGVTGPPEEARRIAMLLVHTIGLLLEREFEFEGESRRDAEDRELLSRLVYGAKPEDAIALLERRRPGVAWVLRAVVPGVPPAAVPGASGVDAASAVPRADAPDAVPAVDAAAARRLRSGTATPVVAAMLRGVLWCASAGEPDDEARIRLILAELAPGARVVRTEPCASPAELVREAGHLVTLTTRRGVLAAASESGELPVARARLALAAAALPEAMLLALAEPLTALGPGERATLEQFLRSGSAVAAARAGFTHRNTVMQRLERVARRTGFDAHLPEQAATLALAFVADRELADRGRSAHPPAS</sequence>
<accession>A0A975IPL4</accession>
<dbReference type="InterPro" id="IPR042070">
    <property type="entry name" value="PucR_C-HTH_sf"/>
</dbReference>
<dbReference type="Pfam" id="PF05651">
    <property type="entry name" value="Diacid_rec"/>
    <property type="match status" value="1"/>
</dbReference>
<dbReference type="InterPro" id="IPR025736">
    <property type="entry name" value="PucR_C-HTH_dom"/>
</dbReference>
<dbReference type="AlphaFoldDB" id="A0A975IPL4"/>
<keyword evidence="4" id="KW-1185">Reference proteome</keyword>
<name>A0A975IPL4_9MICO</name>
<protein>
    <submittedName>
        <fullName evidence="3">Helix-turn-helix domain-containing protein</fullName>
    </submittedName>
</protein>
<dbReference type="PANTHER" id="PTHR33744:SF15">
    <property type="entry name" value="CARBOHYDRATE DIACID REGULATOR"/>
    <property type="match status" value="1"/>
</dbReference>
<dbReference type="KEGG" id="aarc:G127AT_12630"/>
<feature type="domain" description="Putative sugar diacid recognition" evidence="1">
    <location>
        <begin position="10"/>
        <end position="139"/>
    </location>
</feature>
<evidence type="ECO:0000259" key="1">
    <source>
        <dbReference type="Pfam" id="PF05651"/>
    </source>
</evidence>
<dbReference type="InterPro" id="IPR051448">
    <property type="entry name" value="CdaR-like_regulators"/>
</dbReference>
<feature type="domain" description="PucR C-terminal helix-turn-helix" evidence="2">
    <location>
        <begin position="326"/>
        <end position="380"/>
    </location>
</feature>
<reference evidence="3" key="1">
    <citation type="submission" date="2021-03" db="EMBL/GenBank/DDBJ databases">
        <title>Agromyces archimandritus sp. nov., isolated from the cockroach Archimandrita tessellata.</title>
        <authorList>
            <person name="Guzman J."/>
            <person name="Ortuzar M."/>
            <person name="Poehlein A."/>
            <person name="Daniel R."/>
            <person name="Trujillo M."/>
            <person name="Vilcinskas A."/>
        </authorList>
    </citation>
    <scope>NUCLEOTIDE SEQUENCE</scope>
    <source>
        <strain evidence="3">G127AT</strain>
    </source>
</reference>
<gene>
    <name evidence="3" type="ORF">G127AT_12630</name>
</gene>
<evidence type="ECO:0000313" key="3">
    <source>
        <dbReference type="EMBL" id="QTX04131.1"/>
    </source>
</evidence>
<dbReference type="Proteomes" id="UP000671914">
    <property type="component" value="Chromosome"/>
</dbReference>
<dbReference type="Gene3D" id="1.10.10.2840">
    <property type="entry name" value="PucR C-terminal helix-turn-helix domain"/>
    <property type="match status" value="1"/>
</dbReference>
<evidence type="ECO:0000259" key="2">
    <source>
        <dbReference type="Pfam" id="PF13556"/>
    </source>
</evidence>
<dbReference type="EMBL" id="CP071696">
    <property type="protein sequence ID" value="QTX04131.1"/>
    <property type="molecule type" value="Genomic_DNA"/>
</dbReference>
<dbReference type="InterPro" id="IPR008599">
    <property type="entry name" value="Diacid_rec"/>
</dbReference>
<dbReference type="Pfam" id="PF13556">
    <property type="entry name" value="HTH_30"/>
    <property type="match status" value="1"/>
</dbReference>
<organism evidence="3 4">
    <name type="scientific">Agromyces archimandritae</name>
    <dbReference type="NCBI Taxonomy" id="2781962"/>
    <lineage>
        <taxon>Bacteria</taxon>
        <taxon>Bacillati</taxon>
        <taxon>Actinomycetota</taxon>
        <taxon>Actinomycetes</taxon>
        <taxon>Micrococcales</taxon>
        <taxon>Microbacteriaceae</taxon>
        <taxon>Agromyces</taxon>
    </lineage>
</organism>
<dbReference type="RefSeq" id="WP_210897423.1">
    <property type="nucleotide sequence ID" value="NZ_CP071696.1"/>
</dbReference>
<dbReference type="PANTHER" id="PTHR33744">
    <property type="entry name" value="CARBOHYDRATE DIACID REGULATOR"/>
    <property type="match status" value="1"/>
</dbReference>
<proteinExistence type="predicted"/>